<dbReference type="PANTHER" id="PTHR37166">
    <property type="entry name" value="PROTEIN FLAG"/>
    <property type="match status" value="1"/>
</dbReference>
<evidence type="ECO:0000256" key="1">
    <source>
        <dbReference type="SAM" id="Coils"/>
    </source>
</evidence>
<dbReference type="Pfam" id="PF03646">
    <property type="entry name" value="FlaG"/>
    <property type="match status" value="1"/>
</dbReference>
<sequence length="147" mass="16241">MRCTMNDLKVSTPVLSTRELDSNKSKPLPPADQQGEVAVSQPTAATGQTSQAKAVQEVSSAIEDQQLDKQETLREQVEQAVAQLNDYVQTVQRDLLFKLDTDSGETVISVIDRNTDEVVRQIPDEVALRLARDLKDSASFELLNTKV</sequence>
<feature type="compositionally biased region" description="Polar residues" evidence="2">
    <location>
        <begin position="40"/>
        <end position="57"/>
    </location>
</feature>
<keyword evidence="1" id="KW-0175">Coiled coil</keyword>
<accession>A0A4P9VJW2</accession>
<keyword evidence="3" id="KW-0966">Cell projection</keyword>
<keyword evidence="3" id="KW-0969">Cilium</keyword>
<dbReference type="Gene3D" id="3.30.160.170">
    <property type="entry name" value="FlaG-like"/>
    <property type="match status" value="1"/>
</dbReference>
<name>A0A4P9VJW2_9GAMM</name>
<dbReference type="InterPro" id="IPR005186">
    <property type="entry name" value="FlaG"/>
</dbReference>
<protein>
    <submittedName>
        <fullName evidence="3">Flagellar biosynthesis protein FlaG</fullName>
    </submittedName>
</protein>
<feature type="coiled-coil region" evidence="1">
    <location>
        <begin position="67"/>
        <end position="94"/>
    </location>
</feature>
<proteinExistence type="predicted"/>
<dbReference type="PANTHER" id="PTHR37166:SF1">
    <property type="entry name" value="PROTEIN FLAG"/>
    <property type="match status" value="1"/>
</dbReference>
<dbReference type="Proteomes" id="UP000257039">
    <property type="component" value="Unassembled WGS sequence"/>
</dbReference>
<dbReference type="AlphaFoldDB" id="A0A4P9VJW2"/>
<gene>
    <name evidence="3" type="ORF">B9G39_08995</name>
</gene>
<comment type="caution">
    <text evidence="3">The sequence shown here is derived from an EMBL/GenBank/DDBJ whole genome shotgun (WGS) entry which is preliminary data.</text>
</comment>
<evidence type="ECO:0000256" key="2">
    <source>
        <dbReference type="SAM" id="MobiDB-lite"/>
    </source>
</evidence>
<organism evidence="3 4">
    <name type="scientific">Zooshikella ganghwensis</name>
    <dbReference type="NCBI Taxonomy" id="202772"/>
    <lineage>
        <taxon>Bacteria</taxon>
        <taxon>Pseudomonadati</taxon>
        <taxon>Pseudomonadota</taxon>
        <taxon>Gammaproteobacteria</taxon>
        <taxon>Oceanospirillales</taxon>
        <taxon>Zooshikellaceae</taxon>
        <taxon>Zooshikella</taxon>
    </lineage>
</organism>
<evidence type="ECO:0000313" key="4">
    <source>
        <dbReference type="Proteomes" id="UP000257039"/>
    </source>
</evidence>
<dbReference type="InterPro" id="IPR035924">
    <property type="entry name" value="FlaG-like_sf"/>
</dbReference>
<evidence type="ECO:0000313" key="3">
    <source>
        <dbReference type="EMBL" id="RDH43568.1"/>
    </source>
</evidence>
<reference evidence="3 4" key="1">
    <citation type="submission" date="2017-04" db="EMBL/GenBank/DDBJ databases">
        <title>Draft genome sequence of Zooshikella ganghwensis VG4 isolated from Red Sea sediments.</title>
        <authorList>
            <person name="Rehman Z."/>
            <person name="Alam I."/>
            <person name="Kamau A."/>
            <person name="Bajic V."/>
            <person name="Leiknes T."/>
        </authorList>
    </citation>
    <scope>NUCLEOTIDE SEQUENCE [LARGE SCALE GENOMIC DNA]</scope>
    <source>
        <strain evidence="3 4">VG4</strain>
    </source>
</reference>
<dbReference type="SUPFAM" id="SSF160214">
    <property type="entry name" value="FlaG-like"/>
    <property type="match status" value="1"/>
</dbReference>
<keyword evidence="3" id="KW-0282">Flagellum</keyword>
<dbReference type="EMBL" id="NDXW01000001">
    <property type="protein sequence ID" value="RDH43568.1"/>
    <property type="molecule type" value="Genomic_DNA"/>
</dbReference>
<keyword evidence="4" id="KW-1185">Reference proteome</keyword>
<feature type="region of interest" description="Disordered" evidence="2">
    <location>
        <begin position="1"/>
        <end position="57"/>
    </location>
</feature>